<evidence type="ECO:0000256" key="1">
    <source>
        <dbReference type="SAM" id="SignalP"/>
    </source>
</evidence>
<evidence type="ECO:0000259" key="2">
    <source>
        <dbReference type="Pfam" id="PF13568"/>
    </source>
</evidence>
<proteinExistence type="predicted"/>
<comment type="caution">
    <text evidence="3">The sequence shown here is derived from an EMBL/GenBank/DDBJ whole genome shotgun (WGS) entry which is preliminary data.</text>
</comment>
<dbReference type="Proteomes" id="UP000823865">
    <property type="component" value="Unassembled WGS sequence"/>
</dbReference>
<reference evidence="3" key="1">
    <citation type="journal article" date="2021" name="PeerJ">
        <title>Extensive microbial diversity within the chicken gut microbiome revealed by metagenomics and culture.</title>
        <authorList>
            <person name="Gilroy R."/>
            <person name="Ravi A."/>
            <person name="Getino M."/>
            <person name="Pursley I."/>
            <person name="Horton D.L."/>
            <person name="Alikhan N.F."/>
            <person name="Baker D."/>
            <person name="Gharbi K."/>
            <person name="Hall N."/>
            <person name="Watson M."/>
            <person name="Adriaenssens E.M."/>
            <person name="Foster-Nyarko E."/>
            <person name="Jarju S."/>
            <person name="Secka A."/>
            <person name="Antonio M."/>
            <person name="Oren A."/>
            <person name="Chaudhuri R.R."/>
            <person name="La Ragione R."/>
            <person name="Hildebrand F."/>
            <person name="Pallen M.J."/>
        </authorList>
    </citation>
    <scope>NUCLEOTIDE SEQUENCE</scope>
    <source>
        <strain evidence="3">G3-2149</strain>
    </source>
</reference>
<evidence type="ECO:0000313" key="4">
    <source>
        <dbReference type="Proteomes" id="UP000823865"/>
    </source>
</evidence>
<organism evidence="3 4">
    <name type="scientific">Candidatus Paraprevotella stercoravium</name>
    <dbReference type="NCBI Taxonomy" id="2838725"/>
    <lineage>
        <taxon>Bacteria</taxon>
        <taxon>Pseudomonadati</taxon>
        <taxon>Bacteroidota</taxon>
        <taxon>Bacteroidia</taxon>
        <taxon>Bacteroidales</taxon>
        <taxon>Prevotellaceae</taxon>
        <taxon>Paraprevotella</taxon>
    </lineage>
</organism>
<dbReference type="AlphaFoldDB" id="A0A9E2L430"/>
<feature type="signal peptide" evidence="1">
    <location>
        <begin position="1"/>
        <end position="20"/>
    </location>
</feature>
<evidence type="ECO:0000313" key="3">
    <source>
        <dbReference type="EMBL" id="MBU3852565.1"/>
    </source>
</evidence>
<name>A0A9E2L430_9BACT</name>
<accession>A0A9E2L430</accession>
<feature type="chain" id="PRO_5038584274" evidence="1">
    <location>
        <begin position="21"/>
        <end position="188"/>
    </location>
</feature>
<protein>
    <submittedName>
        <fullName evidence="3">PorT family protein</fullName>
    </submittedName>
</protein>
<feature type="domain" description="Outer membrane protein beta-barrel" evidence="2">
    <location>
        <begin position="24"/>
        <end position="169"/>
    </location>
</feature>
<keyword evidence="1" id="KW-0732">Signal</keyword>
<dbReference type="Pfam" id="PF13568">
    <property type="entry name" value="OMP_b-brl_2"/>
    <property type="match status" value="1"/>
</dbReference>
<sequence length="188" mass="20728">MKKLMMMLTGALMWGAAANAQTDFILRGGFATNTFVGSDYDNVDVMPGYNVGLDFNSYIKDGLYWNTGVMFGSRGFKVDDKKADDFEYRAHNIQIPLTVGYKFDMGSGFALDGRIGGFFSADMAGKFGDFKIADLDDYQRCDGGLLIGVGLWYQNLNLDFAYQRGFANIGEDVDGGASNFLIRLGYAF</sequence>
<reference evidence="3" key="2">
    <citation type="submission" date="2021-04" db="EMBL/GenBank/DDBJ databases">
        <authorList>
            <person name="Gilroy R."/>
        </authorList>
    </citation>
    <scope>NUCLEOTIDE SEQUENCE</scope>
    <source>
        <strain evidence="3">G3-2149</strain>
    </source>
</reference>
<dbReference type="InterPro" id="IPR025665">
    <property type="entry name" value="Beta-barrel_OMP_2"/>
</dbReference>
<gene>
    <name evidence="3" type="ORF">H9789_01805</name>
</gene>
<dbReference type="EMBL" id="JAHLFU010000032">
    <property type="protein sequence ID" value="MBU3852565.1"/>
    <property type="molecule type" value="Genomic_DNA"/>
</dbReference>